<feature type="compositionally biased region" description="Basic and acidic residues" evidence="3">
    <location>
        <begin position="45"/>
        <end position="58"/>
    </location>
</feature>
<comment type="similarity">
    <text evidence="1">Belongs to the SWT1 family.</text>
</comment>
<organism evidence="5 6">
    <name type="scientific">Myripristis murdjan</name>
    <name type="common">pinecone soldierfish</name>
    <dbReference type="NCBI Taxonomy" id="586833"/>
    <lineage>
        <taxon>Eukaryota</taxon>
        <taxon>Metazoa</taxon>
        <taxon>Chordata</taxon>
        <taxon>Craniata</taxon>
        <taxon>Vertebrata</taxon>
        <taxon>Euteleostomi</taxon>
        <taxon>Actinopterygii</taxon>
        <taxon>Neopterygii</taxon>
        <taxon>Teleostei</taxon>
        <taxon>Neoteleostei</taxon>
        <taxon>Acanthomorphata</taxon>
        <taxon>Holocentriformes</taxon>
        <taxon>Holocentridae</taxon>
        <taxon>Myripristis</taxon>
    </lineage>
</organism>
<dbReference type="SMART" id="SM00670">
    <property type="entry name" value="PINc"/>
    <property type="match status" value="1"/>
</dbReference>
<feature type="compositionally biased region" description="Basic residues" evidence="3">
    <location>
        <begin position="228"/>
        <end position="241"/>
    </location>
</feature>
<reference evidence="5" key="1">
    <citation type="submission" date="2019-06" db="EMBL/GenBank/DDBJ databases">
        <authorList>
            <consortium name="Wellcome Sanger Institute Data Sharing"/>
        </authorList>
    </citation>
    <scope>NUCLEOTIDE SEQUENCE [LARGE SCALE GENOMIC DNA]</scope>
</reference>
<dbReference type="CTD" id="54823"/>
<feature type="compositionally biased region" description="Low complexity" evidence="3">
    <location>
        <begin position="257"/>
        <end position="270"/>
    </location>
</feature>
<protein>
    <recommendedName>
        <fullName evidence="2">Transcriptional protein SWT1</fullName>
    </recommendedName>
</protein>
<dbReference type="GeneID" id="115357759"/>
<dbReference type="PANTHER" id="PTHR16161:SF0">
    <property type="entry name" value="TRANSCRIPTIONAL PROTEIN SWT1"/>
    <property type="match status" value="1"/>
</dbReference>
<evidence type="ECO:0000256" key="1">
    <source>
        <dbReference type="ARBA" id="ARBA00060839"/>
    </source>
</evidence>
<evidence type="ECO:0000313" key="6">
    <source>
        <dbReference type="Proteomes" id="UP000472263"/>
    </source>
</evidence>
<feature type="region of interest" description="Disordered" evidence="3">
    <location>
        <begin position="1"/>
        <end position="73"/>
    </location>
</feature>
<feature type="compositionally biased region" description="Acidic residues" evidence="3">
    <location>
        <begin position="664"/>
        <end position="678"/>
    </location>
</feature>
<feature type="compositionally biased region" description="Polar residues" evidence="3">
    <location>
        <begin position="335"/>
        <end position="355"/>
    </location>
</feature>
<dbReference type="Ensembl" id="ENSMMDT00005000492.1">
    <property type="protein sequence ID" value="ENSMMDP00005000481.1"/>
    <property type="gene ID" value="ENSMMDG00005000317.1"/>
</dbReference>
<dbReference type="GeneTree" id="ENSGT00390000001254"/>
<evidence type="ECO:0000259" key="4">
    <source>
        <dbReference type="SMART" id="SM00670"/>
    </source>
</evidence>
<feature type="region of interest" description="Disordered" evidence="3">
    <location>
        <begin position="111"/>
        <end position="377"/>
    </location>
</feature>
<gene>
    <name evidence="5" type="primary">swt1</name>
</gene>
<feature type="region of interest" description="Disordered" evidence="3">
    <location>
        <begin position="645"/>
        <end position="683"/>
    </location>
</feature>
<feature type="compositionally biased region" description="Polar residues" evidence="3">
    <location>
        <begin position="28"/>
        <end position="38"/>
    </location>
</feature>
<sequence>MPRTMSKKQSRKKKIKISWSSEEDATSSEEQVVTTVCTSAKKKQHDSSPDRSTEKEKNCASLTVKDVSQSGRQIKKAVYKLAKKTATDPGPGEKEEKCATKSVVLVSYHERSCSRQEKANNSVTTGKAVETGHSKSRKTHSADKIPQKTEKISQRKSDNESSERSPSKFTKKLKRHTLDSAELMEQKHILAKRQCIHEEPPKTGPHSKTPKTRKTSKTSSLSKEFRERKRKVGTKMHRRKHREDLKAKGNLCAEGKSSSTAATDQSSTSAKPTTSDSTSNVLKCASPPKKNITPESHKAANSLCTKQEILPDTPTLPRNYKIPKKTLVPPAGDTVCNNDGTPASRKSNTSGSEPSVSGAPANKTRQGSAPSVDRPTAVTPAAPFEEQHKSKQSAISEQLPTLNHAGTSLCCDQKQVVEEHHTAQSEKRPELKPLKSYGELTCMEIDLPEEGDADSSSRQTHQRDVILILDTNILLSHLDYIKKIRSHGLGAMGFPVILIPWVVLQELDSLKMGNRLSGSVDRKASPAIKYIYSSIKSRESGLWGQSMQQAAQSSYGLIAENNDDRVLQCCLQYQSLYPESPVILCTNDKNLCSKAILSGVKAFSKDDLVKEVERLRHDDQALQCLSTPTRPLNVSQFQTPVLNKSCTPAQSPKRHSPSHLSQAEMEEDDGQLDEGENEEEKRKKLSRCVSDMEDCLREVLCEVLEVEMKAIYQDLWLEIVYLKPPWTLLDILQCMKKHWIAVFGHIVPRKKLQAVLHLNNFFTSDKTVEYNTTSEAFLQAKDLLTVFGKRSSRVPAALSLLDNIFNRLLTKGETPVSDAVMSDDEEKQATSSHVSHQDVWALFENIWKNVYEISLTVFKALHFDPQTMQRAQPAGGPPPPQDALCCLYKVTSMISQLLQAFSRILSAVSLEETQALLNFIHSSEVATTSLTAKDLLDCFSQQEYRDRLSIGGTQLMHLKVALEHCVEAVGQHVTHAT</sequence>
<name>A0A667WU29_9TELE</name>
<dbReference type="FunFam" id="3.40.50.1010:FF:000012">
    <property type="entry name" value="SWT1, RNA endoribonuclease homolog"/>
    <property type="match status" value="1"/>
</dbReference>
<dbReference type="RefSeq" id="XP_029905279.1">
    <property type="nucleotide sequence ID" value="XM_030049419.1"/>
</dbReference>
<proteinExistence type="inferred from homology"/>
<evidence type="ECO:0000256" key="2">
    <source>
        <dbReference type="ARBA" id="ARBA00074620"/>
    </source>
</evidence>
<reference evidence="5" key="3">
    <citation type="submission" date="2025-09" db="UniProtKB">
        <authorList>
            <consortium name="Ensembl"/>
        </authorList>
    </citation>
    <scope>IDENTIFICATION</scope>
</reference>
<evidence type="ECO:0000256" key="3">
    <source>
        <dbReference type="SAM" id="MobiDB-lite"/>
    </source>
</evidence>
<feature type="compositionally biased region" description="Basic residues" evidence="3">
    <location>
        <begin position="1"/>
        <end position="16"/>
    </location>
</feature>
<dbReference type="InterPro" id="IPR029060">
    <property type="entry name" value="PIN-like_dom_sf"/>
</dbReference>
<reference evidence="5" key="2">
    <citation type="submission" date="2025-08" db="UniProtKB">
        <authorList>
            <consortium name="Ensembl"/>
        </authorList>
    </citation>
    <scope>IDENTIFICATION</scope>
</reference>
<dbReference type="Pfam" id="PF13638">
    <property type="entry name" value="PIN_4"/>
    <property type="match status" value="1"/>
</dbReference>
<dbReference type="InterPro" id="IPR002716">
    <property type="entry name" value="PIN_dom"/>
</dbReference>
<feature type="compositionally biased region" description="Polar residues" evidence="3">
    <location>
        <begin position="271"/>
        <end position="281"/>
    </location>
</feature>
<accession>A0A667WU29</accession>
<keyword evidence="6" id="KW-1185">Reference proteome</keyword>
<feature type="domain" description="PIN" evidence="4">
    <location>
        <begin position="465"/>
        <end position="593"/>
    </location>
</feature>
<dbReference type="CDD" id="cd18727">
    <property type="entry name" value="PIN_Swt1-like"/>
    <property type="match status" value="1"/>
</dbReference>
<feature type="compositionally biased region" description="Basic and acidic residues" evidence="3">
    <location>
        <begin position="176"/>
        <end position="188"/>
    </location>
</feature>
<dbReference type="Proteomes" id="UP000472263">
    <property type="component" value="Chromosome 4"/>
</dbReference>
<dbReference type="AlphaFoldDB" id="A0A667WU29"/>
<dbReference type="InParanoid" id="A0A667WU29"/>
<dbReference type="Gene3D" id="3.40.50.1010">
    <property type="entry name" value="5'-nuclease"/>
    <property type="match status" value="1"/>
</dbReference>
<dbReference type="SUPFAM" id="SSF88723">
    <property type="entry name" value="PIN domain-like"/>
    <property type="match status" value="1"/>
</dbReference>
<evidence type="ECO:0000313" key="5">
    <source>
        <dbReference type="Ensembl" id="ENSMMDP00005000481.1"/>
    </source>
</evidence>
<dbReference type="GO" id="GO:0005634">
    <property type="term" value="C:nucleus"/>
    <property type="evidence" value="ECO:0007669"/>
    <property type="project" value="TreeGrafter"/>
</dbReference>
<dbReference type="InterPro" id="IPR052626">
    <property type="entry name" value="SWT1_Regulator"/>
</dbReference>
<feature type="compositionally biased region" description="Basic and acidic residues" evidence="3">
    <location>
        <begin position="140"/>
        <end position="166"/>
    </location>
</feature>
<dbReference type="PANTHER" id="PTHR16161">
    <property type="entry name" value="TRANSCRIPTIONAL PROTEIN SWT1"/>
    <property type="match status" value="1"/>
</dbReference>
<dbReference type="OrthoDB" id="548295at2759"/>